<dbReference type="SMART" id="SM00902">
    <property type="entry name" value="Fe_hyd_SSU"/>
    <property type="match status" value="1"/>
</dbReference>
<dbReference type="Pfam" id="PF13510">
    <property type="entry name" value="Fer2_4"/>
    <property type="match status" value="1"/>
</dbReference>
<evidence type="ECO:0000256" key="1">
    <source>
        <dbReference type="ARBA" id="ARBA00001966"/>
    </source>
</evidence>
<dbReference type="CDD" id="cd00207">
    <property type="entry name" value="fer2"/>
    <property type="match status" value="1"/>
</dbReference>
<dbReference type="Pfam" id="PF02906">
    <property type="entry name" value="Fe_hyd_lg_C"/>
    <property type="match status" value="1"/>
</dbReference>
<dbReference type="SUPFAM" id="SSF54292">
    <property type="entry name" value="2Fe-2S ferredoxin-like"/>
    <property type="match status" value="1"/>
</dbReference>
<feature type="domain" description="4Fe-4S ferredoxin-type" evidence="7">
    <location>
        <begin position="179"/>
        <end position="208"/>
    </location>
</feature>
<dbReference type="PROSITE" id="PS00641">
    <property type="entry name" value="COMPLEX1_75K_1"/>
    <property type="match status" value="1"/>
</dbReference>
<dbReference type="Gene3D" id="3.40.50.1780">
    <property type="match status" value="1"/>
</dbReference>
<dbReference type="InterPro" id="IPR050340">
    <property type="entry name" value="Cytosolic_Fe-S_CAF"/>
</dbReference>
<dbReference type="Gene3D" id="3.30.70.20">
    <property type="match status" value="1"/>
</dbReference>
<evidence type="ECO:0000256" key="3">
    <source>
        <dbReference type="ARBA" id="ARBA00022723"/>
    </source>
</evidence>
<protein>
    <submittedName>
        <fullName evidence="9">Iron hydrogenase small subunit</fullName>
    </submittedName>
</protein>
<dbReference type="PROSITE" id="PS51379">
    <property type="entry name" value="4FE4S_FER_2"/>
    <property type="match status" value="2"/>
</dbReference>
<dbReference type="Pfam" id="PF02256">
    <property type="entry name" value="Fe_hyd_SSU"/>
    <property type="match status" value="1"/>
</dbReference>
<evidence type="ECO:0000259" key="7">
    <source>
        <dbReference type="PROSITE" id="PS51379"/>
    </source>
</evidence>
<dbReference type="InterPro" id="IPR001041">
    <property type="entry name" value="2Fe-2S_ferredoxin-type"/>
</dbReference>
<dbReference type="InterPro" id="IPR009016">
    <property type="entry name" value="Fe_hydrogenase"/>
</dbReference>
<dbReference type="SUPFAM" id="SSF53920">
    <property type="entry name" value="Fe-only hydrogenase"/>
    <property type="match status" value="1"/>
</dbReference>
<keyword evidence="4" id="KW-0408">Iron</keyword>
<dbReference type="SMART" id="SM00929">
    <property type="entry name" value="NADH-G_4Fe-4S_3"/>
    <property type="match status" value="1"/>
</dbReference>
<dbReference type="Pfam" id="PF12838">
    <property type="entry name" value="Fer4_7"/>
    <property type="match status" value="1"/>
</dbReference>
<dbReference type="InterPro" id="IPR036010">
    <property type="entry name" value="2Fe-2S_ferredoxin-like_sf"/>
</dbReference>
<sequence length="579" mass="64469">MVNLTIDGKKISVEENTTIMEAAASNGIPIPKLCYLKGINEIAACRVCVVELEGKEKLITSCNNVVKEGMVIYTNSPKVRRHRRTTVELILSQHDCECVTCSRSGNCSLQTVANDLNIFDIPFKMQLEKQPWDKHFPLIRDSSKCIKCMRCVQVCDKIQGLGIWDVEGTGSRTTINVAGHRSIDEADCALCGQCITHCPVGALRERDDTEKVWKAIEDKDKIVVAQVAPAVRTAWGEELGLAPEDAKVGKILDALKRMGVDYVFDTTFSADLTIMEEGTEFLKRFTSGELKERPMFTSCCPGWIRFIKSQFPHLVKQLSTAKSPQQMFGAAMKTYFAEKLGVEPEKIYTLSVMPCVAKKGEREMELYYEEYAGHDIDAVITTRELVRMIRSAHISPDTLEDIASDRPMQEGSGAGVIFGATGGVMEAALRSAYYLLKNENPEADAFKVVRSQGFQENDGVVEADFAIDDITVKTAVVSGLANTRALLEKIERGDVHYDFVEVMACPGGCVGGGGQPIHDGEELAFERGKNLYYLDKNADIRFSHENKDVLKMYEEYFEKPNSHKAHMLLHTDHIASMER</sequence>
<evidence type="ECO:0000313" key="9">
    <source>
        <dbReference type="EMBL" id="MBC5665537.1"/>
    </source>
</evidence>
<dbReference type="Gene3D" id="4.10.260.20">
    <property type="entry name" value="Iron hydrogenase, small subunit"/>
    <property type="match status" value="1"/>
</dbReference>
<dbReference type="Pfam" id="PF10588">
    <property type="entry name" value="NADH-G_4Fe-4S_3"/>
    <property type="match status" value="1"/>
</dbReference>
<dbReference type="InterPro" id="IPR036991">
    <property type="entry name" value="Fe_hydrogenase_ssu_sf"/>
</dbReference>
<organism evidence="9 10">
    <name type="scientific">Dorea hominis</name>
    <dbReference type="NCBI Taxonomy" id="2763040"/>
    <lineage>
        <taxon>Bacteria</taxon>
        <taxon>Bacillati</taxon>
        <taxon>Bacillota</taxon>
        <taxon>Clostridia</taxon>
        <taxon>Lachnospirales</taxon>
        <taxon>Lachnospiraceae</taxon>
        <taxon>Dorea</taxon>
    </lineage>
</organism>
<dbReference type="InterPro" id="IPR019574">
    <property type="entry name" value="NADH_UbQ_OxRdtase_Gsu_4Fe4S-bd"/>
</dbReference>
<keyword evidence="3" id="KW-0479">Metal-binding</keyword>
<comment type="caution">
    <text evidence="9">The sequence shown here is derived from an EMBL/GenBank/DDBJ whole genome shotgun (WGS) entry which is preliminary data.</text>
</comment>
<dbReference type="InterPro" id="IPR013352">
    <property type="entry name" value="Fe_hydrogenase_subset"/>
</dbReference>
<dbReference type="EMBL" id="JACOOY010000011">
    <property type="protein sequence ID" value="MBC5665537.1"/>
    <property type="molecule type" value="Genomic_DNA"/>
</dbReference>
<feature type="domain" description="4Fe-4S ferredoxin-type" evidence="7">
    <location>
        <begin position="136"/>
        <end position="166"/>
    </location>
</feature>
<dbReference type="PANTHER" id="PTHR11615">
    <property type="entry name" value="NITRATE, FORMATE, IRON DEHYDROGENASE"/>
    <property type="match status" value="1"/>
</dbReference>
<dbReference type="Gene3D" id="3.10.20.740">
    <property type="match status" value="1"/>
</dbReference>
<dbReference type="NCBIfam" id="TIGR02512">
    <property type="entry name" value="FeFe_hydrog_A"/>
    <property type="match status" value="1"/>
</dbReference>
<comment type="cofactor">
    <cofactor evidence="1">
        <name>[4Fe-4S] cluster</name>
        <dbReference type="ChEBI" id="CHEBI:49883"/>
    </cofactor>
</comment>
<dbReference type="InterPro" id="IPR000283">
    <property type="entry name" value="NADH_UbQ_OxRdtase_75kDa_su_CS"/>
</dbReference>
<dbReference type="PROSITE" id="PS51839">
    <property type="entry name" value="4FE4S_HC3"/>
    <property type="match status" value="1"/>
</dbReference>
<keyword evidence="2" id="KW-0004">4Fe-4S</keyword>
<keyword evidence="10" id="KW-1185">Reference proteome</keyword>
<dbReference type="SUPFAM" id="SSF54862">
    <property type="entry name" value="4Fe-4S ferredoxins"/>
    <property type="match status" value="1"/>
</dbReference>
<evidence type="ECO:0000256" key="5">
    <source>
        <dbReference type="ARBA" id="ARBA00023014"/>
    </source>
</evidence>
<dbReference type="Gene3D" id="3.40.950.10">
    <property type="entry name" value="Fe-only Hydrogenase (Larger Subunit), Chain L, domain 3"/>
    <property type="match status" value="1"/>
</dbReference>
<dbReference type="InterPro" id="IPR017896">
    <property type="entry name" value="4Fe4S_Fe-S-bd"/>
</dbReference>
<evidence type="ECO:0000259" key="6">
    <source>
        <dbReference type="PROSITE" id="PS51085"/>
    </source>
</evidence>
<feature type="domain" description="2Fe-2S ferredoxin-type" evidence="6">
    <location>
        <begin position="1"/>
        <end position="78"/>
    </location>
</feature>
<dbReference type="Proteomes" id="UP000647235">
    <property type="component" value="Unassembled WGS sequence"/>
</dbReference>
<evidence type="ECO:0000259" key="8">
    <source>
        <dbReference type="PROSITE" id="PS51839"/>
    </source>
</evidence>
<evidence type="ECO:0000313" key="10">
    <source>
        <dbReference type="Proteomes" id="UP000647235"/>
    </source>
</evidence>
<feature type="domain" description="4Fe-4S His(Cys)3-ligated-type" evidence="8">
    <location>
        <begin position="78"/>
        <end position="117"/>
    </location>
</feature>
<dbReference type="InterPro" id="IPR004108">
    <property type="entry name" value="Fe_hydrogenase_lsu_C"/>
</dbReference>
<gene>
    <name evidence="9" type="ORF">H8S07_09680</name>
</gene>
<dbReference type="PROSITE" id="PS00198">
    <property type="entry name" value="4FE4S_FER_1"/>
    <property type="match status" value="1"/>
</dbReference>
<dbReference type="RefSeq" id="WP_021860950.1">
    <property type="nucleotide sequence ID" value="NZ_JACOOY010000011.1"/>
</dbReference>
<proteinExistence type="predicted"/>
<name>A0ABR7EW10_9FIRM</name>
<dbReference type="PROSITE" id="PS51085">
    <property type="entry name" value="2FE2S_FER_2"/>
    <property type="match status" value="1"/>
</dbReference>
<accession>A0ABR7EW10</accession>
<keyword evidence="5" id="KW-0411">Iron-sulfur</keyword>
<evidence type="ECO:0000256" key="4">
    <source>
        <dbReference type="ARBA" id="ARBA00023004"/>
    </source>
</evidence>
<dbReference type="InterPro" id="IPR003149">
    <property type="entry name" value="Fe_hydrogenase_ssu"/>
</dbReference>
<evidence type="ECO:0000256" key="2">
    <source>
        <dbReference type="ARBA" id="ARBA00022485"/>
    </source>
</evidence>
<dbReference type="InterPro" id="IPR017900">
    <property type="entry name" value="4Fe4S_Fe_S_CS"/>
</dbReference>
<reference evidence="9 10" key="1">
    <citation type="submission" date="2020-08" db="EMBL/GenBank/DDBJ databases">
        <title>Genome public.</title>
        <authorList>
            <person name="Liu C."/>
            <person name="Sun Q."/>
        </authorList>
    </citation>
    <scope>NUCLEOTIDE SEQUENCE [LARGE SCALE GENOMIC DNA]</scope>
    <source>
        <strain evidence="9 10">NSJ-36</strain>
    </source>
</reference>